<protein>
    <recommendedName>
        <fullName evidence="6">Staygreen protein domain-containing protein</fullName>
    </recommendedName>
</protein>
<dbReference type="OrthoDB" id="2012322at2759"/>
<organism evidence="7 8">
    <name type="scientific">Apostasia shenzhenica</name>
    <dbReference type="NCBI Taxonomy" id="1088818"/>
    <lineage>
        <taxon>Eukaryota</taxon>
        <taxon>Viridiplantae</taxon>
        <taxon>Streptophyta</taxon>
        <taxon>Embryophyta</taxon>
        <taxon>Tracheophyta</taxon>
        <taxon>Spermatophyta</taxon>
        <taxon>Magnoliopsida</taxon>
        <taxon>Liliopsida</taxon>
        <taxon>Asparagales</taxon>
        <taxon>Orchidaceae</taxon>
        <taxon>Apostasioideae</taxon>
        <taxon>Apostasia</taxon>
    </lineage>
</organism>
<evidence type="ECO:0000256" key="5">
    <source>
        <dbReference type="ARBA" id="ARBA00022946"/>
    </source>
</evidence>
<dbReference type="EMBL" id="KZ451886">
    <property type="protein sequence ID" value="PKA66345.1"/>
    <property type="molecule type" value="Genomic_DNA"/>
</dbReference>
<dbReference type="Proteomes" id="UP000236161">
    <property type="component" value="Unassembled WGS sequence"/>
</dbReference>
<gene>
    <name evidence="7" type="ORF">AXF42_Ash007042</name>
</gene>
<evidence type="ECO:0000259" key="6">
    <source>
        <dbReference type="Pfam" id="PF12638"/>
    </source>
</evidence>
<keyword evidence="8" id="KW-1185">Reference proteome</keyword>
<reference evidence="7 8" key="1">
    <citation type="journal article" date="2017" name="Nature">
        <title>The Apostasia genome and the evolution of orchids.</title>
        <authorList>
            <person name="Zhang G.Q."/>
            <person name="Liu K.W."/>
            <person name="Li Z."/>
            <person name="Lohaus R."/>
            <person name="Hsiao Y.Y."/>
            <person name="Niu S.C."/>
            <person name="Wang J.Y."/>
            <person name="Lin Y.C."/>
            <person name="Xu Q."/>
            <person name="Chen L.J."/>
            <person name="Yoshida K."/>
            <person name="Fujiwara S."/>
            <person name="Wang Z.W."/>
            <person name="Zhang Y.Q."/>
            <person name="Mitsuda N."/>
            <person name="Wang M."/>
            <person name="Liu G.H."/>
            <person name="Pecoraro L."/>
            <person name="Huang H.X."/>
            <person name="Xiao X.J."/>
            <person name="Lin M."/>
            <person name="Wu X.Y."/>
            <person name="Wu W.L."/>
            <person name="Chen Y.Y."/>
            <person name="Chang S.B."/>
            <person name="Sakamoto S."/>
            <person name="Ohme-Takagi M."/>
            <person name="Yagi M."/>
            <person name="Zeng S.J."/>
            <person name="Shen C.Y."/>
            <person name="Yeh C.M."/>
            <person name="Luo Y.B."/>
            <person name="Tsai W.C."/>
            <person name="Van de Peer Y."/>
            <person name="Liu Z.J."/>
        </authorList>
    </citation>
    <scope>NUCLEOTIDE SEQUENCE [LARGE SCALE GENOMIC DNA]</scope>
    <source>
        <strain evidence="8">cv. Shenzhen</strain>
        <tissue evidence="7">Stem</tissue>
    </source>
</reference>
<dbReference type="GO" id="GO:0015996">
    <property type="term" value="P:chlorophyll catabolic process"/>
    <property type="evidence" value="ECO:0007669"/>
    <property type="project" value="TreeGrafter"/>
</dbReference>
<dbReference type="PANTHER" id="PTHR31750">
    <property type="entry name" value="PROTEIN STAY-GREEN 1, CHLOROPLASTIC-RELATED"/>
    <property type="match status" value="1"/>
</dbReference>
<comment type="similarity">
    <text evidence="2">Belongs to the staygreen family.</text>
</comment>
<dbReference type="InterPro" id="IPR024438">
    <property type="entry name" value="Staygreen"/>
</dbReference>
<evidence type="ECO:0000313" key="8">
    <source>
        <dbReference type="Proteomes" id="UP000236161"/>
    </source>
</evidence>
<dbReference type="Pfam" id="PF12638">
    <property type="entry name" value="Staygreen"/>
    <property type="match status" value="1"/>
</dbReference>
<feature type="domain" description="Staygreen protein" evidence="6">
    <location>
        <begin position="122"/>
        <end position="275"/>
    </location>
</feature>
<dbReference type="GO" id="GO:0009507">
    <property type="term" value="C:chloroplast"/>
    <property type="evidence" value="ECO:0007669"/>
    <property type="project" value="UniProtKB-SubCell"/>
</dbReference>
<accession>A0A2I0BEW0</accession>
<keyword evidence="5" id="KW-0809">Transit peptide</keyword>
<keyword evidence="3" id="KW-0150">Chloroplast</keyword>
<dbReference type="PANTHER" id="PTHR31750:SF4">
    <property type="entry name" value="LP06106P"/>
    <property type="match status" value="1"/>
</dbReference>
<comment type="subcellular location">
    <subcellularLocation>
        <location evidence="1">Plastid</location>
        <location evidence="1">Chloroplast</location>
    </subcellularLocation>
</comment>
<evidence type="ECO:0000313" key="7">
    <source>
        <dbReference type="EMBL" id="PKA66345.1"/>
    </source>
</evidence>
<evidence type="ECO:0000256" key="4">
    <source>
        <dbReference type="ARBA" id="ARBA00022640"/>
    </source>
</evidence>
<dbReference type="AlphaFoldDB" id="A0A2I0BEW0"/>
<sequence>MISMKKQRNPPWLSYPAAGVPSNPSAPNIPSLVFSGDLRRATVTSALRDGLHSSPCGSPFAPSSFVHLPPARRQAPPPAFSSPAALPGEIHLYQAPPPAIAPPPSLKRNGLQVARLFGPAIFEASKLKVLFVGDVADDRKNPGHLPRAYTLTHSDLTARLTLAVSRTINRAQLQGWYHRLQRDEVVAEWRKLRGKMSLHVHCHISGGHFVLDILAKLRYHIFCRELPVVLTAFVHGDGGLFRSFPELEDALVWVYFHSNSPEFNRVECWGPLREAAGRGRPEEAAARGRDSEVEPMWPAPQQRCEADCDCCFPPHSLIPWPSPLAGAAVRSQERTSVGVNSFTIEKN</sequence>
<evidence type="ECO:0000256" key="3">
    <source>
        <dbReference type="ARBA" id="ARBA00022528"/>
    </source>
</evidence>
<dbReference type="STRING" id="1088818.A0A2I0BEW0"/>
<evidence type="ECO:0000256" key="1">
    <source>
        <dbReference type="ARBA" id="ARBA00004229"/>
    </source>
</evidence>
<keyword evidence="4" id="KW-0934">Plastid</keyword>
<evidence type="ECO:0000256" key="2">
    <source>
        <dbReference type="ARBA" id="ARBA00009234"/>
    </source>
</evidence>
<proteinExistence type="inferred from homology"/>
<name>A0A2I0BEW0_9ASPA</name>